<dbReference type="Proteomes" id="UP000264062">
    <property type="component" value="Unassembled WGS sequence"/>
</dbReference>
<gene>
    <name evidence="1" type="ORF">DCW38_03215</name>
</gene>
<evidence type="ECO:0000313" key="1">
    <source>
        <dbReference type="EMBL" id="HAV92173.1"/>
    </source>
</evidence>
<comment type="caution">
    <text evidence="1">The sequence shown here is derived from an EMBL/GenBank/DDBJ whole genome shotgun (WGS) entry which is preliminary data.</text>
</comment>
<protein>
    <submittedName>
        <fullName evidence="1">Uncharacterized protein</fullName>
    </submittedName>
</protein>
<organism evidence="1 2">
    <name type="scientific">candidate division WOR-3 bacterium</name>
    <dbReference type="NCBI Taxonomy" id="2052148"/>
    <lineage>
        <taxon>Bacteria</taxon>
        <taxon>Bacteria division WOR-3</taxon>
    </lineage>
</organism>
<accession>A0A350H9F7</accession>
<evidence type="ECO:0000313" key="2">
    <source>
        <dbReference type="Proteomes" id="UP000264062"/>
    </source>
</evidence>
<dbReference type="EMBL" id="DMZY01000095">
    <property type="protein sequence ID" value="HAV92173.1"/>
    <property type="molecule type" value="Genomic_DNA"/>
</dbReference>
<name>A0A350H9F7_UNCW3</name>
<dbReference type="AlphaFoldDB" id="A0A350H9F7"/>
<proteinExistence type="predicted"/>
<reference evidence="1 2" key="1">
    <citation type="journal article" date="2018" name="Nat. Biotechnol.">
        <title>A standardized bacterial taxonomy based on genome phylogeny substantially revises the tree of life.</title>
        <authorList>
            <person name="Parks D.H."/>
            <person name="Chuvochina M."/>
            <person name="Waite D.W."/>
            <person name="Rinke C."/>
            <person name="Skarshewski A."/>
            <person name="Chaumeil P.A."/>
            <person name="Hugenholtz P."/>
        </authorList>
    </citation>
    <scope>NUCLEOTIDE SEQUENCE [LARGE SCALE GENOMIC DNA]</scope>
    <source>
        <strain evidence="1">UBA9956</strain>
    </source>
</reference>
<sequence>MSSFFLLCYYFRIPYPVYRVPYPVFRVPCSVYRIPHFCPNPEGFCIFIVCQRTEAQERTEFSLELLYVFFCLFLKLLNLL</sequence>